<dbReference type="InterPro" id="IPR025339">
    <property type="entry name" value="DUF4245"/>
</dbReference>
<dbReference type="STRING" id="405436.SAMN05444365_101332"/>
<dbReference type="Pfam" id="PF14030">
    <property type="entry name" value="DUF4245"/>
    <property type="match status" value="1"/>
</dbReference>
<accession>A0A1H3G9E7</accession>
<name>A0A1H3G9E7_9ACTN</name>
<reference evidence="2" key="1">
    <citation type="submission" date="2016-10" db="EMBL/GenBank/DDBJ databases">
        <authorList>
            <person name="Varghese N."/>
            <person name="Submissions S."/>
        </authorList>
    </citation>
    <scope>NUCLEOTIDE SEQUENCE [LARGE SCALE GENOMIC DNA]</scope>
    <source>
        <strain evidence="2">DSM 45245</strain>
    </source>
</reference>
<keyword evidence="2" id="KW-1185">Reference proteome</keyword>
<evidence type="ECO:0000313" key="2">
    <source>
        <dbReference type="Proteomes" id="UP000242415"/>
    </source>
</evidence>
<dbReference type="AlphaFoldDB" id="A0A1H3G9E7"/>
<dbReference type="EMBL" id="FNPH01000001">
    <property type="protein sequence ID" value="SDX99906.1"/>
    <property type="molecule type" value="Genomic_DNA"/>
</dbReference>
<sequence length="160" mass="16995">MAISLLVILLPIAVLFAAHRFLLNGDQPVVVDPAPAVAQARSANAFPVSEPRGLGEDWRSIAASFRQVEGGRTLRIGYVTPKGAGVQLVQSTVPVEKLLPAELSDSARPEGPIELGGRNWLWYAARPGERALVLLEPARTLVIVGDAPETELTTLAATVT</sequence>
<protein>
    <recommendedName>
        <fullName evidence="3">DUF4245 domain-containing protein</fullName>
    </recommendedName>
</protein>
<gene>
    <name evidence="1" type="ORF">SAMN05444365_101332</name>
</gene>
<evidence type="ECO:0008006" key="3">
    <source>
        <dbReference type="Google" id="ProtNLM"/>
    </source>
</evidence>
<proteinExistence type="predicted"/>
<dbReference type="Proteomes" id="UP000242415">
    <property type="component" value="Unassembled WGS sequence"/>
</dbReference>
<evidence type="ECO:0000313" key="1">
    <source>
        <dbReference type="EMBL" id="SDX99906.1"/>
    </source>
</evidence>
<organism evidence="1 2">
    <name type="scientific">Micromonospora pattaloongensis</name>
    <dbReference type="NCBI Taxonomy" id="405436"/>
    <lineage>
        <taxon>Bacteria</taxon>
        <taxon>Bacillati</taxon>
        <taxon>Actinomycetota</taxon>
        <taxon>Actinomycetes</taxon>
        <taxon>Micromonosporales</taxon>
        <taxon>Micromonosporaceae</taxon>
        <taxon>Micromonospora</taxon>
    </lineage>
</organism>